<feature type="transmembrane region" description="Helical" evidence="1">
    <location>
        <begin position="241"/>
        <end position="260"/>
    </location>
</feature>
<organism evidence="2 3">
    <name type="scientific">Desulfosarcina ovata subsp. sediminis</name>
    <dbReference type="NCBI Taxonomy" id="885957"/>
    <lineage>
        <taxon>Bacteria</taxon>
        <taxon>Pseudomonadati</taxon>
        <taxon>Thermodesulfobacteriota</taxon>
        <taxon>Desulfobacteria</taxon>
        <taxon>Desulfobacterales</taxon>
        <taxon>Desulfosarcinaceae</taxon>
        <taxon>Desulfosarcina</taxon>
    </lineage>
</organism>
<evidence type="ECO:0008006" key="4">
    <source>
        <dbReference type="Google" id="ProtNLM"/>
    </source>
</evidence>
<proteinExistence type="predicted"/>
<protein>
    <recommendedName>
        <fullName evidence="4">ResB-like domain-containing protein</fullName>
    </recommendedName>
</protein>
<dbReference type="Proteomes" id="UP000425960">
    <property type="component" value="Chromosome"/>
</dbReference>
<keyword evidence="1" id="KW-1133">Transmembrane helix</keyword>
<dbReference type="AlphaFoldDB" id="A0A5K7ZM64"/>
<name>A0A5K7ZM64_9BACT</name>
<sequence length="271" mass="31012">MHPLSRLWHKLGSIHLTVGVCLALTADLAVGYACLNRKTFIFQPLNDIGLASWIQTYGRHHFIHTAWFFILLGLLTLLAVNTLVCTTQRMVWLVARWRHFRWYRFVFKLAPHIMHYALIVILTGYLCSYLFAQVLDVRTLIPGVAISLPGNSSARIVMTDFEPVYYEADRLPAFKGRVLSPRAILQLIDASGQRRAVLTATRPLRFNGYGIFLKDFAPKKKDGGMNRRVRVDITIRNDPGVRLYLAGILLFSLGLAMYLMERFVPNRGKHR</sequence>
<keyword evidence="1" id="KW-0472">Membrane</keyword>
<feature type="transmembrane region" description="Helical" evidence="1">
    <location>
        <begin position="113"/>
        <end position="132"/>
    </location>
</feature>
<evidence type="ECO:0000313" key="3">
    <source>
        <dbReference type="Proteomes" id="UP000425960"/>
    </source>
</evidence>
<accession>A0A5K7ZM64</accession>
<dbReference type="EMBL" id="AP021876">
    <property type="protein sequence ID" value="BBO82594.1"/>
    <property type="molecule type" value="Genomic_DNA"/>
</dbReference>
<reference evidence="2 3" key="1">
    <citation type="submission" date="2019-11" db="EMBL/GenBank/DDBJ databases">
        <title>Comparative genomics of hydrocarbon-degrading Desulfosarcina strains.</title>
        <authorList>
            <person name="Watanabe M."/>
            <person name="Kojima H."/>
            <person name="Fukui M."/>
        </authorList>
    </citation>
    <scope>NUCLEOTIDE SEQUENCE [LARGE SCALE GENOMIC DNA]</scope>
    <source>
        <strain evidence="2 3">28bB2T</strain>
    </source>
</reference>
<keyword evidence="1" id="KW-0812">Transmembrane</keyword>
<gene>
    <name evidence="2" type="ORF">DSCO28_31600</name>
</gene>
<evidence type="ECO:0000256" key="1">
    <source>
        <dbReference type="SAM" id="Phobius"/>
    </source>
</evidence>
<evidence type="ECO:0000313" key="2">
    <source>
        <dbReference type="EMBL" id="BBO82594.1"/>
    </source>
</evidence>
<feature type="transmembrane region" description="Helical" evidence="1">
    <location>
        <begin position="66"/>
        <end position="92"/>
    </location>
</feature>
<dbReference type="KEGG" id="dov:DSCO28_31600"/>